<feature type="signal peptide" evidence="10">
    <location>
        <begin position="1"/>
        <end position="23"/>
    </location>
</feature>
<evidence type="ECO:0000313" key="11">
    <source>
        <dbReference type="EMBL" id="NXO05121.1"/>
    </source>
</evidence>
<organism evidence="11 12">
    <name type="scientific">Rhinopomastus cyanomelas</name>
    <name type="common">Common scimitarbill</name>
    <dbReference type="NCBI Taxonomy" id="113115"/>
    <lineage>
        <taxon>Eukaryota</taxon>
        <taxon>Metazoa</taxon>
        <taxon>Chordata</taxon>
        <taxon>Craniata</taxon>
        <taxon>Vertebrata</taxon>
        <taxon>Euteleostomi</taxon>
        <taxon>Archelosauria</taxon>
        <taxon>Archosauria</taxon>
        <taxon>Dinosauria</taxon>
        <taxon>Saurischia</taxon>
        <taxon>Theropoda</taxon>
        <taxon>Coelurosauria</taxon>
        <taxon>Aves</taxon>
        <taxon>Neognathae</taxon>
        <taxon>Neoaves</taxon>
        <taxon>Telluraves</taxon>
        <taxon>Coraciimorphae</taxon>
        <taxon>Bucerotiformes</taxon>
        <taxon>Rhinopomastidae</taxon>
        <taxon>Rhinopomastus</taxon>
    </lineage>
</organism>
<dbReference type="GO" id="GO:0031530">
    <property type="term" value="F:gonadotropin-releasing hormone receptor binding"/>
    <property type="evidence" value="ECO:0007669"/>
    <property type="project" value="TreeGrafter"/>
</dbReference>
<dbReference type="InterPro" id="IPR004079">
    <property type="entry name" value="Gonadoliberin_I_precursor"/>
</dbReference>
<keyword evidence="7" id="KW-0027">Amidation</keyword>
<accession>A0A7L1NYP2</accession>
<reference evidence="11 12" key="1">
    <citation type="submission" date="2019-09" db="EMBL/GenBank/DDBJ databases">
        <title>Bird 10,000 Genomes (B10K) Project - Family phase.</title>
        <authorList>
            <person name="Zhang G."/>
        </authorList>
    </citation>
    <scope>NUCLEOTIDE SEQUENCE [LARGE SCALE GENOMIC DNA]</scope>
    <source>
        <strain evidence="11">B10K-DU-002-35</strain>
        <tissue evidence="11">Muscle</tissue>
    </source>
</reference>
<evidence type="ECO:0000256" key="10">
    <source>
        <dbReference type="SAM" id="SignalP"/>
    </source>
</evidence>
<comment type="similarity">
    <text evidence="2">Belongs to the GnRH family.</text>
</comment>
<feature type="chain" id="PRO_5029750148" description="Progonadoliberin-1" evidence="10">
    <location>
        <begin position="24"/>
        <end position="81"/>
    </location>
</feature>
<keyword evidence="4" id="KW-0964">Secreted</keyword>
<dbReference type="GO" id="GO:0005183">
    <property type="term" value="F:gonadotropin hormone-releasing hormone activity"/>
    <property type="evidence" value="ECO:0007669"/>
    <property type="project" value="InterPro"/>
</dbReference>
<keyword evidence="6" id="KW-0372">Hormone</keyword>
<comment type="subcellular location">
    <subcellularLocation>
        <location evidence="1">Secreted</location>
    </subcellularLocation>
</comment>
<dbReference type="GO" id="GO:0005615">
    <property type="term" value="C:extracellular space"/>
    <property type="evidence" value="ECO:0007669"/>
    <property type="project" value="TreeGrafter"/>
</dbReference>
<evidence type="ECO:0000256" key="8">
    <source>
        <dbReference type="ARBA" id="ARBA00023283"/>
    </source>
</evidence>
<name>A0A7L1NYP2_RHICY</name>
<keyword evidence="5" id="KW-0165">Cleavage on pair of basic residues</keyword>
<keyword evidence="10" id="KW-0732">Signal</keyword>
<dbReference type="PANTHER" id="PTHR10522">
    <property type="entry name" value="GONADOLIBERIN"/>
    <property type="match status" value="1"/>
</dbReference>
<proteinExistence type="inferred from homology"/>
<sequence length="81" mass="9000">MEKSRKIFVSALLLLVSMEICLAQHWSFGLQPGGKRNAEQLVEPLQEIASELDHPGEAQEMECPGSHPRFQLEGLQEAVVS</sequence>
<evidence type="ECO:0000256" key="9">
    <source>
        <dbReference type="ARBA" id="ARBA00029761"/>
    </source>
</evidence>
<dbReference type="InterPro" id="IPR002012">
    <property type="entry name" value="GnRH"/>
</dbReference>
<evidence type="ECO:0000256" key="7">
    <source>
        <dbReference type="ARBA" id="ARBA00022815"/>
    </source>
</evidence>
<comment type="caution">
    <text evidence="11">The sequence shown here is derived from an EMBL/GenBank/DDBJ whole genome shotgun (WGS) entry which is preliminary data.</text>
</comment>
<keyword evidence="8" id="KW-0873">Pyrrolidone carboxylic acid</keyword>
<evidence type="ECO:0000256" key="3">
    <source>
        <dbReference type="ARBA" id="ARBA00015101"/>
    </source>
</evidence>
<evidence type="ECO:0000256" key="6">
    <source>
        <dbReference type="ARBA" id="ARBA00022702"/>
    </source>
</evidence>
<evidence type="ECO:0000256" key="1">
    <source>
        <dbReference type="ARBA" id="ARBA00004613"/>
    </source>
</evidence>
<evidence type="ECO:0000256" key="2">
    <source>
        <dbReference type="ARBA" id="ARBA00010968"/>
    </source>
</evidence>
<gene>
    <name evidence="11" type="primary">Gnrh1</name>
    <name evidence="11" type="ORF">RHICYA_R09384</name>
</gene>
<feature type="non-terminal residue" evidence="11">
    <location>
        <position position="81"/>
    </location>
</feature>
<dbReference type="Proteomes" id="UP000565785">
    <property type="component" value="Unassembled WGS sequence"/>
</dbReference>
<evidence type="ECO:0000256" key="5">
    <source>
        <dbReference type="ARBA" id="ARBA00022685"/>
    </source>
</evidence>
<dbReference type="InterPro" id="IPR019792">
    <property type="entry name" value="Gonadoliberin"/>
</dbReference>
<dbReference type="PRINTS" id="PR01541">
    <property type="entry name" value="GONADOLIBRNI"/>
</dbReference>
<protein>
    <recommendedName>
        <fullName evidence="3">Progonadoliberin-1</fullName>
    </recommendedName>
    <alternativeName>
        <fullName evidence="9">Progonadoliberin I</fullName>
    </alternativeName>
</protein>
<evidence type="ECO:0000256" key="4">
    <source>
        <dbReference type="ARBA" id="ARBA00022525"/>
    </source>
</evidence>
<dbReference type="PROSITE" id="PS00473">
    <property type="entry name" value="GNRH"/>
    <property type="match status" value="1"/>
</dbReference>
<dbReference type="OrthoDB" id="8716567at2759"/>
<dbReference type="AlphaFoldDB" id="A0A7L1NYP2"/>
<dbReference type="PANTHER" id="PTHR10522:SF0">
    <property type="entry name" value="PROGONADOLIBERIN-1"/>
    <property type="match status" value="1"/>
</dbReference>
<keyword evidence="12" id="KW-1185">Reference proteome</keyword>
<dbReference type="EMBL" id="VXBP01010616">
    <property type="protein sequence ID" value="NXO05121.1"/>
    <property type="molecule type" value="Genomic_DNA"/>
</dbReference>
<evidence type="ECO:0000313" key="12">
    <source>
        <dbReference type="Proteomes" id="UP000565785"/>
    </source>
</evidence>
<feature type="non-terminal residue" evidence="11">
    <location>
        <position position="1"/>
    </location>
</feature>